<reference evidence="3 4" key="1">
    <citation type="submission" date="2014-05" db="EMBL/GenBank/DDBJ databases">
        <title>Draft Genome Sequence of Kitasatospora cheerisanensis KCTC 2395.</title>
        <authorList>
            <person name="Nam D.H."/>
        </authorList>
    </citation>
    <scope>NUCLEOTIDE SEQUENCE [LARGE SCALE GENOMIC DNA]</scope>
    <source>
        <strain evidence="3 4">KCTC 2395</strain>
    </source>
</reference>
<feature type="compositionally biased region" description="Low complexity" evidence="1">
    <location>
        <begin position="280"/>
        <end position="290"/>
    </location>
</feature>
<feature type="region of interest" description="Disordered" evidence="1">
    <location>
        <begin position="250"/>
        <end position="304"/>
    </location>
</feature>
<evidence type="ECO:0000259" key="2">
    <source>
        <dbReference type="Pfam" id="PF22322"/>
    </source>
</evidence>
<dbReference type="Proteomes" id="UP000027178">
    <property type="component" value="Unassembled WGS sequence"/>
</dbReference>
<gene>
    <name evidence="3" type="ORF">KCH_77600</name>
</gene>
<dbReference type="InterPro" id="IPR054246">
    <property type="entry name" value="DUF6973"/>
</dbReference>
<evidence type="ECO:0000313" key="4">
    <source>
        <dbReference type="Proteomes" id="UP000027178"/>
    </source>
</evidence>
<protein>
    <recommendedName>
        <fullName evidence="2">DUF6973 domain-containing protein</fullName>
    </recommendedName>
</protein>
<name>A0A066YH41_9ACTN</name>
<dbReference type="HOGENOM" id="CLU_699769_0_0_11"/>
<comment type="caution">
    <text evidence="3">The sequence shown here is derived from an EMBL/GenBank/DDBJ whole genome shotgun (WGS) entry which is preliminary data.</text>
</comment>
<accession>A0A066YH41</accession>
<proteinExistence type="predicted"/>
<keyword evidence="4" id="KW-1185">Reference proteome</keyword>
<dbReference type="Pfam" id="PF22322">
    <property type="entry name" value="DUF6973"/>
    <property type="match status" value="1"/>
</dbReference>
<dbReference type="RefSeq" id="WP_035875992.1">
    <property type="nucleotide sequence ID" value="NZ_KK853998.1"/>
</dbReference>
<sequence>MQRHAYAKTGALVALVLAVLVSIVHLTSTAGAREKVASEAAEPAQNLLAQIPPSLRELCLSFTNGPMTCLTTVRDSADFASHHQGDLATAPGDLYDGLDDAGRHCLWQGYLAVAAGDPGYASDWGYFHEQTNYLAEYDKHPNGDPAAHAMDLHNNDIARRLVQNAGMIHPRLEWLPLSHDEESKLLSLCRAALGRAIHVKPIDDEHSDNGIPVKTLIADEPDRFCELDYRVCSLQDRLVYLTKGAELQPAVTSTPPVLPPSPAPTAQEPTTSPTPHQNTAPQQPAARAPQSGSLPPIGEPRPSITSTVAAPAQTYTVHRLTDGFLAQWTGPGSGQVAGRLPGNGTEVRVVCQTNGPTVDGLPYTLWDRLDTGLYVYDYYLTTPGDAFTPALAHC</sequence>
<organism evidence="3 4">
    <name type="scientific">Kitasatospora cheerisanensis KCTC 2395</name>
    <dbReference type="NCBI Taxonomy" id="1348663"/>
    <lineage>
        <taxon>Bacteria</taxon>
        <taxon>Bacillati</taxon>
        <taxon>Actinomycetota</taxon>
        <taxon>Actinomycetes</taxon>
        <taxon>Kitasatosporales</taxon>
        <taxon>Streptomycetaceae</taxon>
        <taxon>Kitasatospora</taxon>
    </lineage>
</organism>
<dbReference type="EMBL" id="JNBY01000175">
    <property type="protein sequence ID" value="KDN80472.1"/>
    <property type="molecule type" value="Genomic_DNA"/>
</dbReference>
<dbReference type="PATRIC" id="fig|1348663.4.peg.7480"/>
<evidence type="ECO:0000256" key="1">
    <source>
        <dbReference type="SAM" id="MobiDB-lite"/>
    </source>
</evidence>
<evidence type="ECO:0000313" key="3">
    <source>
        <dbReference type="EMBL" id="KDN80472.1"/>
    </source>
</evidence>
<feature type="compositionally biased region" description="Polar residues" evidence="1">
    <location>
        <begin position="267"/>
        <end position="279"/>
    </location>
</feature>
<dbReference type="AlphaFoldDB" id="A0A066YH41"/>
<feature type="domain" description="DUF6973" evidence="2">
    <location>
        <begin position="94"/>
        <end position="164"/>
    </location>
</feature>
<dbReference type="OrthoDB" id="3544505at2"/>